<dbReference type="Pfam" id="PF18150">
    <property type="entry name" value="DUF5600"/>
    <property type="match status" value="1"/>
</dbReference>
<keyword evidence="9" id="KW-0067">ATP-binding</keyword>
<feature type="domain" description="Dynamin-type G" evidence="14">
    <location>
        <begin position="176"/>
        <end position="407"/>
    </location>
</feature>
<keyword evidence="16" id="KW-1185">Reference proteome</keyword>
<dbReference type="GO" id="GO:0005524">
    <property type="term" value="F:ATP binding"/>
    <property type="evidence" value="ECO:0007669"/>
    <property type="project" value="UniProtKB-KW"/>
</dbReference>
<keyword evidence="10" id="KW-0472">Membrane</keyword>
<protein>
    <submittedName>
        <fullName evidence="15">EH domain containing 2</fullName>
    </submittedName>
</protein>
<dbReference type="InterPro" id="IPR031692">
    <property type="entry name" value="EHD_N"/>
</dbReference>
<dbReference type="InterPro" id="IPR000261">
    <property type="entry name" value="EH_dom"/>
</dbReference>
<dbReference type="InterPro" id="IPR030381">
    <property type="entry name" value="G_DYNAMIN_dom"/>
</dbReference>
<dbReference type="GO" id="GO:0019904">
    <property type="term" value="F:protein domain specific binding"/>
    <property type="evidence" value="ECO:0007669"/>
    <property type="project" value="Ensembl"/>
</dbReference>
<evidence type="ECO:0000256" key="5">
    <source>
        <dbReference type="ARBA" id="ARBA00022723"/>
    </source>
</evidence>
<dbReference type="GO" id="GO:0005829">
    <property type="term" value="C:cytosol"/>
    <property type="evidence" value="ECO:0007669"/>
    <property type="project" value="Ensembl"/>
</dbReference>
<feature type="region of interest" description="Disordered" evidence="11">
    <location>
        <begin position="642"/>
        <end position="664"/>
    </location>
</feature>
<dbReference type="FunFam" id="3.40.50.300:FF:000147">
    <property type="entry name" value="EH domain-containing protein 1"/>
    <property type="match status" value="1"/>
</dbReference>
<dbReference type="GO" id="GO:0006897">
    <property type="term" value="P:endocytosis"/>
    <property type="evidence" value="ECO:0007669"/>
    <property type="project" value="Ensembl"/>
</dbReference>
<dbReference type="Pfam" id="PF12763">
    <property type="entry name" value="EH"/>
    <property type="match status" value="1"/>
</dbReference>
<dbReference type="GeneTree" id="ENSGT00940000159256"/>
<dbReference type="GO" id="GO:0032456">
    <property type="term" value="P:endocytic recycling"/>
    <property type="evidence" value="ECO:0007669"/>
    <property type="project" value="Ensembl"/>
</dbReference>
<dbReference type="Proteomes" id="UP000694554">
    <property type="component" value="Chromosome 19"/>
</dbReference>
<dbReference type="CDD" id="cd00052">
    <property type="entry name" value="EH"/>
    <property type="match status" value="1"/>
</dbReference>
<dbReference type="InterPro" id="IPR040990">
    <property type="entry name" value="DUF5600"/>
</dbReference>
<keyword evidence="5" id="KW-0479">Metal-binding</keyword>
<organism evidence="15 16">
    <name type="scientific">Phocoena sinus</name>
    <name type="common">Vaquita</name>
    <dbReference type="NCBI Taxonomy" id="42100"/>
    <lineage>
        <taxon>Eukaryota</taxon>
        <taxon>Metazoa</taxon>
        <taxon>Chordata</taxon>
        <taxon>Craniata</taxon>
        <taxon>Vertebrata</taxon>
        <taxon>Euteleostomi</taxon>
        <taxon>Mammalia</taxon>
        <taxon>Eutheria</taxon>
        <taxon>Laurasiatheria</taxon>
        <taxon>Artiodactyla</taxon>
        <taxon>Whippomorpha</taxon>
        <taxon>Cetacea</taxon>
        <taxon>Odontoceti</taxon>
        <taxon>Phocoenidae</taxon>
        <taxon>Phocoena</taxon>
    </lineage>
</organism>
<evidence type="ECO:0000256" key="11">
    <source>
        <dbReference type="SAM" id="MobiDB-lite"/>
    </source>
</evidence>
<evidence type="ECO:0000256" key="8">
    <source>
        <dbReference type="ARBA" id="ARBA00022837"/>
    </source>
</evidence>
<feature type="domain" description="EH" evidence="12">
    <location>
        <begin position="570"/>
        <end position="658"/>
    </location>
</feature>
<dbReference type="AlphaFoldDB" id="A0A8C9E8H8"/>
<comment type="subcellular location">
    <subcellularLocation>
        <location evidence="2">Cell membrane</location>
        <topology evidence="2">Peripheral membrane protein</topology>
        <orientation evidence="2">Cytoplasmic side</orientation>
    </subcellularLocation>
    <subcellularLocation>
        <location evidence="1">Endosome membrane</location>
        <topology evidence="1">Peripheral membrane protein</topology>
        <orientation evidence="1">Cytoplasmic side</orientation>
    </subcellularLocation>
</comment>
<evidence type="ECO:0000256" key="9">
    <source>
        <dbReference type="ARBA" id="ARBA00022840"/>
    </source>
</evidence>
<evidence type="ECO:0000256" key="10">
    <source>
        <dbReference type="ARBA" id="ARBA00023136"/>
    </source>
</evidence>
<evidence type="ECO:0000256" key="7">
    <source>
        <dbReference type="ARBA" id="ARBA00022753"/>
    </source>
</evidence>
<keyword evidence="3" id="KW-1003">Cell membrane</keyword>
<evidence type="ECO:0000259" key="12">
    <source>
        <dbReference type="PROSITE" id="PS50031"/>
    </source>
</evidence>
<dbReference type="InterPro" id="IPR045063">
    <property type="entry name" value="Dynamin_N"/>
</dbReference>
<dbReference type="PROSITE" id="PS51257">
    <property type="entry name" value="PROKAR_LIPOPROTEIN"/>
    <property type="match status" value="1"/>
</dbReference>
<keyword evidence="6" id="KW-0547">Nucleotide-binding</keyword>
<reference evidence="15" key="3">
    <citation type="submission" date="2025-09" db="UniProtKB">
        <authorList>
            <consortium name="Ensembl"/>
        </authorList>
    </citation>
    <scope>IDENTIFICATION</scope>
</reference>
<dbReference type="SUPFAM" id="SSF47473">
    <property type="entry name" value="EF-hand"/>
    <property type="match status" value="1"/>
</dbReference>
<dbReference type="PANTHER" id="PTHR11216:SF62">
    <property type="entry name" value="EH DOMAIN-CONTAINING PROTEIN 2"/>
    <property type="match status" value="1"/>
</dbReference>
<dbReference type="InterPro" id="IPR011992">
    <property type="entry name" value="EF-hand-dom_pair"/>
</dbReference>
<dbReference type="GO" id="GO:0005901">
    <property type="term" value="C:caveola"/>
    <property type="evidence" value="ECO:0007669"/>
    <property type="project" value="Ensembl"/>
</dbReference>
<keyword evidence="8" id="KW-0106">Calcium</keyword>
<sequence>MKEYASSNRLLHRSLCLSLGLPPSIPLLQSCHCYSVSLPPAGIITFFLLQPSTPAIHQQCSKKLLFPTHSTTVFLHLFDLLAPFLLHLFLQAVPHQHPLLPQVALPPCISISELSRQCAATMFSWLKRGGARGQQPEAIRTVTSALKELYREKLLPLEEHYRFGAFHSPALEDADFDGKPMVLVAGQYSTGKTSFIQYLLEQEVPGSRVGPEPTTDCFVAVMHGDTEGTVPGNALVVDPDKPFRKLNPFGNTFLNRFMCAQLPNQVLESISIIDTPGILSGAKQRVSRGYDFPAVLRWFAERVDLIILLFDAHKLEISDEFSEAIGALRGHEDKIRVVLNKADMVETQQLMRVYGALMWALGKVVGTPEVLRVYIGSFWSQPLLVPDNRRLFELEEQDLFRDIQGLPRHAALRKLNDLVKRARLVRVHTYIISYLKKEMPSVFGKENKKKQLILKLPVIFAKIQLEHHISPGDFPDCQKMQELLMAHDFTKFHSLKPKLLEALDEMLTHNIAKLMPLLRQEELESTDVGVQGGAFEGTHMGPFIERGPDEALEDGEEGSDDEAEWVVTKDKSKYDEIFYNLAPSDGKLSGTKAKTWMVGTKLPNSVLGRIWKLSDVDRDGMLDDEEFALASHLIEAKLEGHGLPTNLPRRLVPPSKRRHKGSAE</sequence>
<dbReference type="SMART" id="SM00027">
    <property type="entry name" value="EH"/>
    <property type="match status" value="1"/>
</dbReference>
<evidence type="ECO:0000256" key="1">
    <source>
        <dbReference type="ARBA" id="ARBA00004125"/>
    </source>
</evidence>
<dbReference type="InterPro" id="IPR018247">
    <property type="entry name" value="EF_Hand_1_Ca_BS"/>
</dbReference>
<gene>
    <name evidence="15" type="primary">EHD2</name>
</gene>
<proteinExistence type="predicted"/>
<reference evidence="15" key="1">
    <citation type="submission" date="2019-08" db="EMBL/GenBank/DDBJ databases">
        <title>Phocoena sinus (Vaquita) genome, mPhoSin1, primary haplotype.</title>
        <authorList>
            <person name="Morin P."/>
            <person name="Mountcastle J."/>
            <person name="Fungtammasan C."/>
            <person name="Rhie A."/>
            <person name="Rojas-Bracho L."/>
            <person name="Smith C.R."/>
            <person name="Taylor B.L."/>
            <person name="Gulland F.M.D."/>
            <person name="Musser W."/>
            <person name="Houck M."/>
            <person name="Haase B."/>
            <person name="Paez S."/>
            <person name="Howe K."/>
            <person name="Torrance J."/>
            <person name="Formenti G."/>
            <person name="Phillippy A."/>
            <person name="Ryder O."/>
            <person name="Jarvis E.D."/>
            <person name="Fedrigo O."/>
        </authorList>
    </citation>
    <scope>NUCLEOTIDE SEQUENCE [LARGE SCALE GENOMIC DNA]</scope>
</reference>
<evidence type="ECO:0000256" key="6">
    <source>
        <dbReference type="ARBA" id="ARBA00022741"/>
    </source>
</evidence>
<dbReference type="GO" id="GO:1901741">
    <property type="term" value="P:positive regulation of myoblast fusion"/>
    <property type="evidence" value="ECO:0007669"/>
    <property type="project" value="Ensembl"/>
</dbReference>
<feature type="compositionally biased region" description="Basic residues" evidence="11">
    <location>
        <begin position="655"/>
        <end position="664"/>
    </location>
</feature>
<dbReference type="Pfam" id="PF00350">
    <property type="entry name" value="Dynamin_N"/>
    <property type="match status" value="1"/>
</dbReference>
<evidence type="ECO:0000259" key="14">
    <source>
        <dbReference type="PROSITE" id="PS51718"/>
    </source>
</evidence>
<dbReference type="GO" id="GO:0005509">
    <property type="term" value="F:calcium ion binding"/>
    <property type="evidence" value="ECO:0007669"/>
    <property type="project" value="InterPro"/>
</dbReference>
<keyword evidence="7" id="KW-0967">Endosome</keyword>
<dbReference type="PROSITE" id="PS50222">
    <property type="entry name" value="EF_HAND_2"/>
    <property type="match status" value="1"/>
</dbReference>
<name>A0A8C9E8H8_PHOSS</name>
<dbReference type="Gene3D" id="1.10.268.20">
    <property type="match status" value="1"/>
</dbReference>
<dbReference type="GO" id="GO:2001137">
    <property type="term" value="P:positive regulation of endocytic recycling"/>
    <property type="evidence" value="ECO:0007669"/>
    <property type="project" value="Ensembl"/>
</dbReference>
<evidence type="ECO:0000313" key="16">
    <source>
        <dbReference type="Proteomes" id="UP000694554"/>
    </source>
</evidence>
<evidence type="ECO:0000259" key="13">
    <source>
        <dbReference type="PROSITE" id="PS50222"/>
    </source>
</evidence>
<accession>A0A8C9E8H8</accession>
<evidence type="ECO:0000256" key="3">
    <source>
        <dbReference type="ARBA" id="ARBA00022475"/>
    </source>
</evidence>
<evidence type="ECO:0000313" key="15">
    <source>
        <dbReference type="Ensembl" id="ENSPSNP00000027281.1"/>
    </source>
</evidence>
<evidence type="ECO:0000256" key="2">
    <source>
        <dbReference type="ARBA" id="ARBA00004413"/>
    </source>
</evidence>
<dbReference type="PROSITE" id="PS00018">
    <property type="entry name" value="EF_HAND_1"/>
    <property type="match status" value="1"/>
</dbReference>
<dbReference type="Gene3D" id="1.10.238.10">
    <property type="entry name" value="EF-hand"/>
    <property type="match status" value="1"/>
</dbReference>
<dbReference type="SUPFAM" id="SSF52540">
    <property type="entry name" value="P-loop containing nucleoside triphosphate hydrolases"/>
    <property type="match status" value="1"/>
</dbReference>
<dbReference type="GO" id="GO:0030866">
    <property type="term" value="P:cortical actin cytoskeleton organization"/>
    <property type="evidence" value="ECO:0007669"/>
    <property type="project" value="Ensembl"/>
</dbReference>
<dbReference type="GO" id="GO:0097320">
    <property type="term" value="P:plasma membrane tubulation"/>
    <property type="evidence" value="ECO:0007669"/>
    <property type="project" value="Ensembl"/>
</dbReference>
<reference evidence="15" key="2">
    <citation type="submission" date="2025-08" db="UniProtKB">
        <authorList>
            <consortium name="Ensembl"/>
        </authorList>
    </citation>
    <scope>IDENTIFICATION</scope>
</reference>
<dbReference type="GO" id="GO:0005525">
    <property type="term" value="F:GTP binding"/>
    <property type="evidence" value="ECO:0007669"/>
    <property type="project" value="InterPro"/>
</dbReference>
<dbReference type="GO" id="GO:0072659">
    <property type="term" value="P:protein localization to plasma membrane"/>
    <property type="evidence" value="ECO:0007669"/>
    <property type="project" value="Ensembl"/>
</dbReference>
<dbReference type="PANTHER" id="PTHR11216">
    <property type="entry name" value="EH DOMAIN"/>
    <property type="match status" value="1"/>
</dbReference>
<evidence type="ECO:0000256" key="4">
    <source>
        <dbReference type="ARBA" id="ARBA00022553"/>
    </source>
</evidence>
<dbReference type="FunFam" id="1.10.238.10:FF:000038">
    <property type="entry name" value="EH domain-containing protein 3"/>
    <property type="match status" value="1"/>
</dbReference>
<dbReference type="CDD" id="cd09913">
    <property type="entry name" value="EHD"/>
    <property type="match status" value="1"/>
</dbReference>
<dbReference type="Pfam" id="PF16880">
    <property type="entry name" value="EHD_N"/>
    <property type="match status" value="1"/>
</dbReference>
<dbReference type="GO" id="GO:0048471">
    <property type="term" value="C:perinuclear region of cytoplasm"/>
    <property type="evidence" value="ECO:0007669"/>
    <property type="project" value="Ensembl"/>
</dbReference>
<dbReference type="Gene3D" id="3.40.50.300">
    <property type="entry name" value="P-loop containing nucleotide triphosphate hydrolases"/>
    <property type="match status" value="1"/>
</dbReference>
<dbReference type="InterPro" id="IPR002048">
    <property type="entry name" value="EF_hand_dom"/>
</dbReference>
<dbReference type="InterPro" id="IPR027417">
    <property type="entry name" value="P-loop_NTPase"/>
</dbReference>
<keyword evidence="4" id="KW-0597">Phosphoprotein</keyword>
<feature type="domain" description="EF-hand" evidence="13">
    <location>
        <begin position="602"/>
        <end position="637"/>
    </location>
</feature>
<dbReference type="GO" id="GO:0055038">
    <property type="term" value="C:recycling endosome membrane"/>
    <property type="evidence" value="ECO:0007669"/>
    <property type="project" value="Ensembl"/>
</dbReference>
<dbReference type="GO" id="GO:0042802">
    <property type="term" value="F:identical protein binding"/>
    <property type="evidence" value="ECO:0007669"/>
    <property type="project" value="Ensembl"/>
</dbReference>
<dbReference type="PROSITE" id="PS51718">
    <property type="entry name" value="G_DYNAMIN_2"/>
    <property type="match status" value="1"/>
</dbReference>
<dbReference type="Ensembl" id="ENSPSNT00000030663.1">
    <property type="protein sequence ID" value="ENSPSNP00000027281.1"/>
    <property type="gene ID" value="ENSPSNG00000019860.1"/>
</dbReference>
<dbReference type="PROSITE" id="PS50031">
    <property type="entry name" value="EH"/>
    <property type="match status" value="1"/>
</dbReference>